<reference evidence="2" key="1">
    <citation type="submission" date="2022-10" db="EMBL/GenBank/DDBJ databases">
        <authorList>
            <person name="Yu W.X."/>
        </authorList>
    </citation>
    <scope>NUCLEOTIDE SEQUENCE</scope>
    <source>
        <strain evidence="2">AAT</strain>
    </source>
</reference>
<protein>
    <submittedName>
        <fullName evidence="2">Uncharacterized protein</fullName>
    </submittedName>
</protein>
<keyword evidence="1" id="KW-1133">Transmembrane helix</keyword>
<name>A0AAE3M0W7_9BACT</name>
<accession>A0AAE3M0W7</accession>
<comment type="caution">
    <text evidence="2">The sequence shown here is derived from an EMBL/GenBank/DDBJ whole genome shotgun (WGS) entry which is preliminary data.</text>
</comment>
<proteinExistence type="predicted"/>
<evidence type="ECO:0000313" key="3">
    <source>
        <dbReference type="Proteomes" id="UP001209229"/>
    </source>
</evidence>
<dbReference type="RefSeq" id="WP_301188600.1">
    <property type="nucleotide sequence ID" value="NZ_JAPDPJ010000001.1"/>
</dbReference>
<evidence type="ECO:0000256" key="1">
    <source>
        <dbReference type="SAM" id="Phobius"/>
    </source>
</evidence>
<keyword evidence="1" id="KW-0812">Transmembrane</keyword>
<sequence>MKYMSEILFYLSWPLLIVISYQSVKWLISKYEKKEAELIDSNNNSEL</sequence>
<keyword evidence="1" id="KW-0472">Membrane</keyword>
<dbReference type="AlphaFoldDB" id="A0AAE3M0W7"/>
<evidence type="ECO:0000313" key="2">
    <source>
        <dbReference type="EMBL" id="MCW3785029.1"/>
    </source>
</evidence>
<dbReference type="EMBL" id="JAPDPJ010000001">
    <property type="protein sequence ID" value="MCW3785029.1"/>
    <property type="molecule type" value="Genomic_DNA"/>
</dbReference>
<gene>
    <name evidence="2" type="ORF">OM075_01055</name>
</gene>
<organism evidence="2 3">
    <name type="scientific">Plebeiibacterium sediminum</name>
    <dbReference type="NCBI Taxonomy" id="2992112"/>
    <lineage>
        <taxon>Bacteria</taxon>
        <taxon>Pseudomonadati</taxon>
        <taxon>Bacteroidota</taxon>
        <taxon>Bacteroidia</taxon>
        <taxon>Marinilabiliales</taxon>
        <taxon>Marinilabiliaceae</taxon>
        <taxon>Plebeiibacterium</taxon>
    </lineage>
</organism>
<keyword evidence="3" id="KW-1185">Reference proteome</keyword>
<feature type="transmembrane region" description="Helical" evidence="1">
    <location>
        <begin position="7"/>
        <end position="28"/>
    </location>
</feature>
<dbReference type="Proteomes" id="UP001209229">
    <property type="component" value="Unassembled WGS sequence"/>
</dbReference>